<keyword evidence="1" id="KW-1133">Transmembrane helix</keyword>
<dbReference type="AlphaFoldDB" id="A0A520MQ49"/>
<feature type="transmembrane region" description="Helical" evidence="1">
    <location>
        <begin position="128"/>
        <end position="150"/>
    </location>
</feature>
<dbReference type="Pfam" id="PF06966">
    <property type="entry name" value="DUF1295"/>
    <property type="match status" value="1"/>
</dbReference>
<gene>
    <name evidence="2" type="ORF">EVA96_00355</name>
</gene>
<reference evidence="2 3" key="1">
    <citation type="submission" date="2019-02" db="EMBL/GenBank/DDBJ databases">
        <title>Prokaryotic population dynamics and viral predation in marine succession experiment using metagenomics: the confinement effect.</title>
        <authorList>
            <person name="Haro-Moreno J.M."/>
            <person name="Rodriguez-Valera F."/>
            <person name="Lopez-Perez M."/>
        </authorList>
    </citation>
    <scope>NUCLEOTIDE SEQUENCE [LARGE SCALE GENOMIC DNA]</scope>
    <source>
        <strain evidence="2">MED-G163</strain>
    </source>
</reference>
<evidence type="ECO:0000313" key="2">
    <source>
        <dbReference type="EMBL" id="RZO23325.1"/>
    </source>
</evidence>
<dbReference type="Gene3D" id="1.20.120.1630">
    <property type="match status" value="1"/>
</dbReference>
<sequence length="285" mass="32304">MSKITNIIISIIAFVIAFSIAYATGIDLVMKVICLAFIIQWVMFIPAYIFQTEKFYDLTGSLTYLSVIWYSLASTSDSFTNLTNGANLAIVLLITLWAVRLGSFLFMRIHKDGEDKRFRSIKPSSTQFFMTWTLQGLWVSLCSMCALTAISSESGVVVNSLFYLGIGLFILGFSLEVIADNQKTKFRSVPENRNKFITTGLWAKSRHPNFFGEIVLWTGIAVISVSSLQGLQYITLISPLFTYLLLVYVSGVRMLEARADKQWGDQDEYQQYKSQVPTLLIKFWK</sequence>
<feature type="transmembrane region" description="Helical" evidence="1">
    <location>
        <begin position="7"/>
        <end position="23"/>
    </location>
</feature>
<keyword evidence="1" id="KW-0472">Membrane</keyword>
<name>A0A520MQ49_9GAMM</name>
<dbReference type="PANTHER" id="PTHR32251:SF17">
    <property type="entry name" value="STEROID 5-ALPHA REDUCTASE C-TERMINAL DOMAIN-CONTAINING PROTEIN"/>
    <property type="match status" value="1"/>
</dbReference>
<accession>A0A520MQ49</accession>
<feature type="transmembrane region" description="Helical" evidence="1">
    <location>
        <begin position="85"/>
        <end position="107"/>
    </location>
</feature>
<dbReference type="PANTHER" id="PTHR32251">
    <property type="entry name" value="3-OXO-5-ALPHA-STEROID 4-DEHYDROGENASE"/>
    <property type="match status" value="1"/>
</dbReference>
<feature type="transmembrane region" description="Helical" evidence="1">
    <location>
        <begin position="29"/>
        <end position="50"/>
    </location>
</feature>
<evidence type="ECO:0000256" key="1">
    <source>
        <dbReference type="SAM" id="Phobius"/>
    </source>
</evidence>
<feature type="transmembrane region" description="Helical" evidence="1">
    <location>
        <begin position="156"/>
        <end position="178"/>
    </location>
</feature>
<dbReference type="PROSITE" id="PS50244">
    <property type="entry name" value="S5A_REDUCTASE"/>
    <property type="match status" value="1"/>
</dbReference>
<keyword evidence="1" id="KW-0812">Transmembrane</keyword>
<evidence type="ECO:0000313" key="3">
    <source>
        <dbReference type="Proteomes" id="UP000315782"/>
    </source>
</evidence>
<organism evidence="2 3">
    <name type="scientific">SAR86 cluster bacterium</name>
    <dbReference type="NCBI Taxonomy" id="2030880"/>
    <lineage>
        <taxon>Bacteria</taxon>
        <taxon>Pseudomonadati</taxon>
        <taxon>Pseudomonadota</taxon>
        <taxon>Gammaproteobacteria</taxon>
        <taxon>SAR86 cluster</taxon>
    </lineage>
</organism>
<dbReference type="InterPro" id="IPR010721">
    <property type="entry name" value="UstE-like"/>
</dbReference>
<feature type="transmembrane region" description="Helical" evidence="1">
    <location>
        <begin position="233"/>
        <end position="252"/>
    </location>
</feature>
<comment type="caution">
    <text evidence="2">The sequence shown here is derived from an EMBL/GenBank/DDBJ whole genome shotgun (WGS) entry which is preliminary data.</text>
</comment>
<proteinExistence type="predicted"/>
<dbReference type="GO" id="GO:0016020">
    <property type="term" value="C:membrane"/>
    <property type="evidence" value="ECO:0007669"/>
    <property type="project" value="TreeGrafter"/>
</dbReference>
<feature type="transmembrane region" description="Helical" evidence="1">
    <location>
        <begin position="210"/>
        <end position="227"/>
    </location>
</feature>
<dbReference type="EMBL" id="SHBI01000001">
    <property type="protein sequence ID" value="RZO23325.1"/>
    <property type="molecule type" value="Genomic_DNA"/>
</dbReference>
<dbReference type="Proteomes" id="UP000315782">
    <property type="component" value="Unassembled WGS sequence"/>
</dbReference>
<protein>
    <submittedName>
        <fullName evidence="2">DUF1295 domain-containing protein</fullName>
    </submittedName>
</protein>